<keyword evidence="3" id="KW-1185">Reference proteome</keyword>
<sequence>MLALPIWVWPALVVISAVLAILFLKFGDGLLSSGFNGDIDDVEAISKTQSRYSSGSDKH</sequence>
<name>A0A0P9D4M7_9CHLR</name>
<organism evidence="2 3">
    <name type="scientific">Kouleothrix aurantiaca</name>
    <dbReference type="NCBI Taxonomy" id="186479"/>
    <lineage>
        <taxon>Bacteria</taxon>
        <taxon>Bacillati</taxon>
        <taxon>Chloroflexota</taxon>
        <taxon>Chloroflexia</taxon>
        <taxon>Chloroflexales</taxon>
        <taxon>Roseiflexineae</taxon>
        <taxon>Roseiflexaceae</taxon>
        <taxon>Kouleothrix</taxon>
    </lineage>
</organism>
<feature type="transmembrane region" description="Helical" evidence="1">
    <location>
        <begin position="6"/>
        <end position="24"/>
    </location>
</feature>
<reference evidence="2 3" key="1">
    <citation type="submission" date="2015-09" db="EMBL/GenBank/DDBJ databases">
        <title>Draft genome sequence of Kouleothrix aurantiaca JCM 19913.</title>
        <authorList>
            <person name="Hemp J."/>
        </authorList>
    </citation>
    <scope>NUCLEOTIDE SEQUENCE [LARGE SCALE GENOMIC DNA]</scope>
    <source>
        <strain evidence="2 3">COM-B</strain>
    </source>
</reference>
<keyword evidence="1" id="KW-1133">Transmembrane helix</keyword>
<evidence type="ECO:0000313" key="2">
    <source>
        <dbReference type="EMBL" id="KPV54044.1"/>
    </source>
</evidence>
<protein>
    <submittedName>
        <fullName evidence="2">Uncharacterized protein</fullName>
    </submittedName>
</protein>
<dbReference type="EMBL" id="LJCR01000125">
    <property type="protein sequence ID" value="KPV54044.1"/>
    <property type="molecule type" value="Genomic_DNA"/>
</dbReference>
<gene>
    <name evidence="2" type="ORF">SE17_06110</name>
</gene>
<keyword evidence="1" id="KW-0812">Transmembrane</keyword>
<evidence type="ECO:0000313" key="3">
    <source>
        <dbReference type="Proteomes" id="UP000050509"/>
    </source>
</evidence>
<proteinExistence type="predicted"/>
<dbReference type="Proteomes" id="UP000050509">
    <property type="component" value="Unassembled WGS sequence"/>
</dbReference>
<accession>A0A0P9D4M7</accession>
<evidence type="ECO:0000256" key="1">
    <source>
        <dbReference type="SAM" id="Phobius"/>
    </source>
</evidence>
<comment type="caution">
    <text evidence="2">The sequence shown here is derived from an EMBL/GenBank/DDBJ whole genome shotgun (WGS) entry which is preliminary data.</text>
</comment>
<keyword evidence="1" id="KW-0472">Membrane</keyword>
<dbReference type="AlphaFoldDB" id="A0A0P9D4M7"/>